<name>A0ABN7UMB4_GIGMA</name>
<dbReference type="Proteomes" id="UP000789901">
    <property type="component" value="Unassembled WGS sequence"/>
</dbReference>
<proteinExistence type="predicted"/>
<evidence type="ECO:0000313" key="3">
    <source>
        <dbReference type="Proteomes" id="UP000789901"/>
    </source>
</evidence>
<organism evidence="2 3">
    <name type="scientific">Gigaspora margarita</name>
    <dbReference type="NCBI Taxonomy" id="4874"/>
    <lineage>
        <taxon>Eukaryota</taxon>
        <taxon>Fungi</taxon>
        <taxon>Fungi incertae sedis</taxon>
        <taxon>Mucoromycota</taxon>
        <taxon>Glomeromycotina</taxon>
        <taxon>Glomeromycetes</taxon>
        <taxon>Diversisporales</taxon>
        <taxon>Gigasporaceae</taxon>
        <taxon>Gigaspora</taxon>
    </lineage>
</organism>
<feature type="compositionally biased region" description="Basic and acidic residues" evidence="1">
    <location>
        <begin position="56"/>
        <end position="69"/>
    </location>
</feature>
<accession>A0ABN7UMB4</accession>
<gene>
    <name evidence="2" type="ORF">GMARGA_LOCUS7885</name>
</gene>
<sequence>SEDVMDKAQREDSIETQNEALKEAQNFIADQPILVKDTMKHMHAWIEDYSDNQYTNDEKLDNSKVEVSKTKLSQNQSKKKENNVKSSDDSNLE</sequence>
<dbReference type="EMBL" id="CAJVQB010003931">
    <property type="protein sequence ID" value="CAG8621910.1"/>
    <property type="molecule type" value="Genomic_DNA"/>
</dbReference>
<feature type="region of interest" description="Disordered" evidence="1">
    <location>
        <begin position="51"/>
        <end position="93"/>
    </location>
</feature>
<feature type="compositionally biased region" description="Basic and acidic residues" evidence="1">
    <location>
        <begin position="78"/>
        <end position="93"/>
    </location>
</feature>
<feature type="non-terminal residue" evidence="2">
    <location>
        <position position="1"/>
    </location>
</feature>
<keyword evidence="3" id="KW-1185">Reference proteome</keyword>
<evidence type="ECO:0000313" key="2">
    <source>
        <dbReference type="EMBL" id="CAG8621910.1"/>
    </source>
</evidence>
<comment type="caution">
    <text evidence="2">The sequence shown here is derived from an EMBL/GenBank/DDBJ whole genome shotgun (WGS) entry which is preliminary data.</text>
</comment>
<protein>
    <submittedName>
        <fullName evidence="2">21094_t:CDS:1</fullName>
    </submittedName>
</protein>
<evidence type="ECO:0000256" key="1">
    <source>
        <dbReference type="SAM" id="MobiDB-lite"/>
    </source>
</evidence>
<reference evidence="2 3" key="1">
    <citation type="submission" date="2021-06" db="EMBL/GenBank/DDBJ databases">
        <authorList>
            <person name="Kallberg Y."/>
            <person name="Tangrot J."/>
            <person name="Rosling A."/>
        </authorList>
    </citation>
    <scope>NUCLEOTIDE SEQUENCE [LARGE SCALE GENOMIC DNA]</scope>
    <source>
        <strain evidence="2 3">120-4 pot B 10/14</strain>
    </source>
</reference>